<keyword evidence="3" id="KW-1185">Reference proteome</keyword>
<dbReference type="Proteomes" id="UP000265515">
    <property type="component" value="Unassembled WGS sequence"/>
</dbReference>
<comment type="caution">
    <text evidence="2">The sequence shown here is derived from an EMBL/GenBank/DDBJ whole genome shotgun (WGS) entry which is preliminary data.</text>
</comment>
<dbReference type="Gramene" id="GBG65312">
    <property type="protein sequence ID" value="GBG65312"/>
    <property type="gene ID" value="CBR_g50351"/>
</dbReference>
<reference evidence="2 3" key="1">
    <citation type="journal article" date="2018" name="Cell">
        <title>The Chara Genome: Secondary Complexity and Implications for Plant Terrestrialization.</title>
        <authorList>
            <person name="Nishiyama T."/>
            <person name="Sakayama H."/>
            <person name="Vries J.D."/>
            <person name="Buschmann H."/>
            <person name="Saint-Marcoux D."/>
            <person name="Ullrich K.K."/>
            <person name="Haas F.B."/>
            <person name="Vanderstraeten L."/>
            <person name="Becker D."/>
            <person name="Lang D."/>
            <person name="Vosolsobe S."/>
            <person name="Rombauts S."/>
            <person name="Wilhelmsson P.K.I."/>
            <person name="Janitza P."/>
            <person name="Kern R."/>
            <person name="Heyl A."/>
            <person name="Rumpler F."/>
            <person name="Villalobos L.I.A.C."/>
            <person name="Clay J.M."/>
            <person name="Skokan R."/>
            <person name="Toyoda A."/>
            <person name="Suzuki Y."/>
            <person name="Kagoshima H."/>
            <person name="Schijlen E."/>
            <person name="Tajeshwar N."/>
            <person name="Catarino B."/>
            <person name="Hetherington A.J."/>
            <person name="Saltykova A."/>
            <person name="Bonnot C."/>
            <person name="Breuninger H."/>
            <person name="Symeonidi A."/>
            <person name="Radhakrishnan G.V."/>
            <person name="Van Nieuwerburgh F."/>
            <person name="Deforce D."/>
            <person name="Chang C."/>
            <person name="Karol K.G."/>
            <person name="Hedrich R."/>
            <person name="Ulvskov P."/>
            <person name="Glockner G."/>
            <person name="Delwiche C.F."/>
            <person name="Petrasek J."/>
            <person name="Van de Peer Y."/>
            <person name="Friml J."/>
            <person name="Beilby M."/>
            <person name="Dolan L."/>
            <person name="Kohara Y."/>
            <person name="Sugano S."/>
            <person name="Fujiyama A."/>
            <person name="Delaux P.-M."/>
            <person name="Quint M."/>
            <person name="TheiBen G."/>
            <person name="Hagemann M."/>
            <person name="Harholt J."/>
            <person name="Dunand C."/>
            <person name="Zachgo S."/>
            <person name="Langdale J."/>
            <person name="Maumus F."/>
            <person name="Straeten D.V.D."/>
            <person name="Gould S.B."/>
            <person name="Rensing S.A."/>
        </authorList>
    </citation>
    <scope>NUCLEOTIDE SEQUENCE [LARGE SCALE GENOMIC DNA]</scope>
    <source>
        <strain evidence="2 3">S276</strain>
    </source>
</reference>
<organism evidence="2 3">
    <name type="scientific">Chara braunii</name>
    <name type="common">Braun's stonewort</name>
    <dbReference type="NCBI Taxonomy" id="69332"/>
    <lineage>
        <taxon>Eukaryota</taxon>
        <taxon>Viridiplantae</taxon>
        <taxon>Streptophyta</taxon>
        <taxon>Charophyceae</taxon>
        <taxon>Charales</taxon>
        <taxon>Characeae</taxon>
        <taxon>Chara</taxon>
    </lineage>
</organism>
<dbReference type="InterPro" id="IPR007021">
    <property type="entry name" value="DUF659"/>
</dbReference>
<evidence type="ECO:0000259" key="1">
    <source>
        <dbReference type="Pfam" id="PF04937"/>
    </source>
</evidence>
<sequence length="526" mass="59516">MNNFIVDELQKEFDQMVAFFLFENTIAFKAARFDSHKNMERIMNLAARSRKMLRLPGYRYLRTKALPTEYKVVDHDLDKIRESWDVTGLTLKTYDTTMTNNKLVINFLAVRDSGAVMERSVDMEGKDKSAPALARMWEERAMGFAMYLARYSLCPDEDHGQTWEDGSAGVVFEDHVGKENGRAAYGLRDKGVRDDEDACLYPLEQEVTAHVKGEDGFVSTEGLECETPEDEASFDGFMRDREYDTVEVKRRAANWSKSRDRRLKGTKFNVHELQEERVDDGAWLLYLSYRPRRLADDDRRKSIVVDDHNVKESHVSEGDTELLEVRLTNIRSTRCSSGSSCSTRHDDITPRTVLASDRPLATASVALADDAVVRTRRRSSASGGVASVQGTNTLLGAQLTPHRRVVLEEIPTGCRMKNGELVNVQGDNGAVEVDADFDVCVDVQVRGTAEHADGDIGADIDDRVLELRRTPRLQAMMYSPLLTRGWGWGRGSPPYCTTWPPLQRAAPNKDFHKHLFAMSPIWIDFE</sequence>
<evidence type="ECO:0000313" key="2">
    <source>
        <dbReference type="EMBL" id="GBG65312.1"/>
    </source>
</evidence>
<gene>
    <name evidence="2" type="ORF">CBR_g50351</name>
</gene>
<feature type="domain" description="DUF659" evidence="1">
    <location>
        <begin position="57"/>
        <end position="137"/>
    </location>
</feature>
<accession>A0A388K5H3</accession>
<dbReference type="Pfam" id="PF04937">
    <property type="entry name" value="DUF659"/>
    <property type="match status" value="1"/>
</dbReference>
<name>A0A388K5H3_CHABU</name>
<protein>
    <recommendedName>
        <fullName evidence="1">DUF659 domain-containing protein</fullName>
    </recommendedName>
</protein>
<proteinExistence type="predicted"/>
<dbReference type="AlphaFoldDB" id="A0A388K5H3"/>
<dbReference type="EMBL" id="BFEA01000060">
    <property type="protein sequence ID" value="GBG65312.1"/>
    <property type="molecule type" value="Genomic_DNA"/>
</dbReference>
<evidence type="ECO:0000313" key="3">
    <source>
        <dbReference type="Proteomes" id="UP000265515"/>
    </source>
</evidence>